<accession>A0ABX1IZB4</accession>
<organism evidence="5 6">
    <name type="scientific">Amycolatopsis acididurans</name>
    <dbReference type="NCBI Taxonomy" id="2724524"/>
    <lineage>
        <taxon>Bacteria</taxon>
        <taxon>Bacillati</taxon>
        <taxon>Actinomycetota</taxon>
        <taxon>Actinomycetes</taxon>
        <taxon>Pseudonocardiales</taxon>
        <taxon>Pseudonocardiaceae</taxon>
        <taxon>Amycolatopsis</taxon>
    </lineage>
</organism>
<comment type="caution">
    <text evidence="5">The sequence shown here is derived from an EMBL/GenBank/DDBJ whole genome shotgun (WGS) entry which is preliminary data.</text>
</comment>
<dbReference type="SUPFAM" id="SSF46785">
    <property type="entry name" value="Winged helix' DNA-binding domain"/>
    <property type="match status" value="1"/>
</dbReference>
<reference evidence="5 6" key="1">
    <citation type="submission" date="2020-04" db="EMBL/GenBank/DDBJ databases">
        <title>Novel species.</title>
        <authorList>
            <person name="Teo W.F.A."/>
            <person name="Lipun K."/>
            <person name="Srisuk N."/>
            <person name="Duangmal K."/>
        </authorList>
    </citation>
    <scope>NUCLEOTIDE SEQUENCE [LARGE SCALE GENOMIC DNA]</scope>
    <source>
        <strain evidence="5 6">K13G38</strain>
    </source>
</reference>
<dbReference type="InterPro" id="IPR000835">
    <property type="entry name" value="HTH_MarR-typ"/>
</dbReference>
<dbReference type="InterPro" id="IPR039422">
    <property type="entry name" value="MarR/SlyA-like"/>
</dbReference>
<evidence type="ECO:0000256" key="2">
    <source>
        <dbReference type="ARBA" id="ARBA00023125"/>
    </source>
</evidence>
<dbReference type="InterPro" id="IPR023187">
    <property type="entry name" value="Tscrpt_reg_MarR-type_CS"/>
</dbReference>
<dbReference type="PROSITE" id="PS50995">
    <property type="entry name" value="HTH_MARR_2"/>
    <property type="match status" value="1"/>
</dbReference>
<keyword evidence="2" id="KW-0238">DNA-binding</keyword>
<evidence type="ECO:0000256" key="3">
    <source>
        <dbReference type="ARBA" id="ARBA00023163"/>
    </source>
</evidence>
<evidence type="ECO:0000256" key="1">
    <source>
        <dbReference type="ARBA" id="ARBA00023015"/>
    </source>
</evidence>
<dbReference type="SMART" id="SM00347">
    <property type="entry name" value="HTH_MARR"/>
    <property type="match status" value="1"/>
</dbReference>
<name>A0ABX1IZB4_9PSEU</name>
<dbReference type="InterPro" id="IPR036390">
    <property type="entry name" value="WH_DNA-bd_sf"/>
</dbReference>
<dbReference type="RefSeq" id="WP_168510356.1">
    <property type="nucleotide sequence ID" value="NZ_JAAXLS010000001.1"/>
</dbReference>
<dbReference type="EMBL" id="JAAXLS010000001">
    <property type="protein sequence ID" value="NKQ51445.1"/>
    <property type="molecule type" value="Genomic_DNA"/>
</dbReference>
<feature type="domain" description="HTH marR-type" evidence="4">
    <location>
        <begin position="1"/>
        <end position="125"/>
    </location>
</feature>
<keyword evidence="3" id="KW-0804">Transcription</keyword>
<keyword evidence="6" id="KW-1185">Reference proteome</keyword>
<evidence type="ECO:0000313" key="5">
    <source>
        <dbReference type="EMBL" id="NKQ51445.1"/>
    </source>
</evidence>
<dbReference type="Proteomes" id="UP000715441">
    <property type="component" value="Unassembled WGS sequence"/>
</dbReference>
<dbReference type="InterPro" id="IPR036388">
    <property type="entry name" value="WH-like_DNA-bd_sf"/>
</dbReference>
<dbReference type="Pfam" id="PF12802">
    <property type="entry name" value="MarR_2"/>
    <property type="match status" value="1"/>
</dbReference>
<proteinExistence type="predicted"/>
<protein>
    <submittedName>
        <fullName evidence="5">MarR family transcriptional regulator</fullName>
    </submittedName>
</protein>
<dbReference type="PROSITE" id="PS01117">
    <property type="entry name" value="HTH_MARR_1"/>
    <property type="match status" value="1"/>
</dbReference>
<evidence type="ECO:0000259" key="4">
    <source>
        <dbReference type="PROSITE" id="PS50995"/>
    </source>
</evidence>
<evidence type="ECO:0000313" key="6">
    <source>
        <dbReference type="Proteomes" id="UP000715441"/>
    </source>
</evidence>
<gene>
    <name evidence="5" type="ORF">HFP15_00950</name>
</gene>
<dbReference type="PANTHER" id="PTHR33164">
    <property type="entry name" value="TRANSCRIPTIONAL REGULATOR, MARR FAMILY"/>
    <property type="match status" value="1"/>
</dbReference>
<dbReference type="Gene3D" id="1.10.10.10">
    <property type="entry name" value="Winged helix-like DNA-binding domain superfamily/Winged helix DNA-binding domain"/>
    <property type="match status" value="1"/>
</dbReference>
<keyword evidence="1" id="KW-0805">Transcription regulation</keyword>
<sequence length="125" mass="13603">MGTVAEQGLVRQWHELLARHAMVSSALECALQDKHGIGVSEFEALEFLAGSADQCRSADLTDAVHLSQSATSRLVARLEREGFVERALCEADRRGIFVTITGAGRERYLEAKPTHRAVLAEKLGG</sequence>
<dbReference type="PANTHER" id="PTHR33164:SF99">
    <property type="entry name" value="MARR FAMILY REGULATORY PROTEIN"/>
    <property type="match status" value="1"/>
</dbReference>